<keyword evidence="2" id="KW-1185">Reference proteome</keyword>
<accession>A0A8H4LWP3</accession>
<protein>
    <recommendedName>
        <fullName evidence="3">Hsp70 family chaperone</fullName>
    </recommendedName>
</protein>
<proteinExistence type="predicted"/>
<dbReference type="SUPFAM" id="SSF53067">
    <property type="entry name" value="Actin-like ATPase domain"/>
    <property type="match status" value="1"/>
</dbReference>
<dbReference type="PANTHER" id="PTHR42749:SF1">
    <property type="entry name" value="CELL SHAPE-DETERMINING PROTEIN MREB"/>
    <property type="match status" value="1"/>
</dbReference>
<dbReference type="InterPro" id="IPR043129">
    <property type="entry name" value="ATPase_NBD"/>
</dbReference>
<dbReference type="PANTHER" id="PTHR42749">
    <property type="entry name" value="CELL SHAPE-DETERMINING PROTEIN MREB"/>
    <property type="match status" value="1"/>
</dbReference>
<name>A0A8H4LWP3_9HYPO</name>
<evidence type="ECO:0000313" key="2">
    <source>
        <dbReference type="Proteomes" id="UP000557566"/>
    </source>
</evidence>
<dbReference type="CDD" id="cd10170">
    <property type="entry name" value="ASKHA_NBD_HSP70"/>
    <property type="match status" value="1"/>
</dbReference>
<reference evidence="1 2" key="1">
    <citation type="journal article" date="2020" name="Genome Biol. Evol.">
        <title>A new high-quality draft genome assembly of the Chinese cordyceps Ophiocordyceps sinensis.</title>
        <authorList>
            <person name="Shu R."/>
            <person name="Zhang J."/>
            <person name="Meng Q."/>
            <person name="Zhang H."/>
            <person name="Zhou G."/>
            <person name="Li M."/>
            <person name="Wu P."/>
            <person name="Zhao Y."/>
            <person name="Chen C."/>
            <person name="Qin Q."/>
        </authorList>
    </citation>
    <scope>NUCLEOTIDE SEQUENCE [LARGE SCALE GENOMIC DNA]</scope>
    <source>
        <strain evidence="1 2">IOZ07</strain>
    </source>
</reference>
<dbReference type="EMBL" id="JAAVMX010000006">
    <property type="protein sequence ID" value="KAF4506924.1"/>
    <property type="molecule type" value="Genomic_DNA"/>
</dbReference>
<comment type="caution">
    <text evidence="1">The sequence shown here is derived from an EMBL/GenBank/DDBJ whole genome shotgun (WGS) entry which is preliminary data.</text>
</comment>
<gene>
    <name evidence="1" type="ORF">G6O67_005609</name>
</gene>
<organism evidence="1 2">
    <name type="scientific">Ophiocordyceps sinensis</name>
    <dbReference type="NCBI Taxonomy" id="72228"/>
    <lineage>
        <taxon>Eukaryota</taxon>
        <taxon>Fungi</taxon>
        <taxon>Dikarya</taxon>
        <taxon>Ascomycota</taxon>
        <taxon>Pezizomycotina</taxon>
        <taxon>Sordariomycetes</taxon>
        <taxon>Hypocreomycetidae</taxon>
        <taxon>Hypocreales</taxon>
        <taxon>Ophiocordycipitaceae</taxon>
        <taxon>Ophiocordyceps</taxon>
    </lineage>
</organism>
<evidence type="ECO:0008006" key="3">
    <source>
        <dbReference type="Google" id="ProtNLM"/>
    </source>
</evidence>
<dbReference type="Gene3D" id="3.90.640.10">
    <property type="entry name" value="Actin, Chain A, domain 4"/>
    <property type="match status" value="1"/>
</dbReference>
<dbReference type="OrthoDB" id="2394218at2759"/>
<sequence>MRKAACQRGGNSNYLAVVRLLTNKQPWPKTLKVSVDLGTTCTGVAWTRPRKPVQVINDWPGSGDRGDRRRTRCTTDYLREVYAHVKETVERQMGLRRRTGGSWVDMAVLFLFSVPTTWTRMRTINAFKDIVRAAGFGTEGSRHNAHVDLTEAEAAAVTTLKTSAVRFTAGSLFLTVDAGGGTTDLALMRITSTDAAVPQMEQVAAVRRVGIGSTFIDAAFVRLVAQRLAAWPDIDRLLPADVAVRMARSHHFLNLKHKFGESVYMRSVWKIPMDGVSHAFTHYDLGIENGLFLVTK</sequence>
<evidence type="ECO:0000313" key="1">
    <source>
        <dbReference type="EMBL" id="KAF4506924.1"/>
    </source>
</evidence>
<dbReference type="Proteomes" id="UP000557566">
    <property type="component" value="Unassembled WGS sequence"/>
</dbReference>
<dbReference type="Gene3D" id="3.30.420.40">
    <property type="match status" value="2"/>
</dbReference>
<dbReference type="AlphaFoldDB" id="A0A8H4LWP3"/>